<comment type="caution">
    <text evidence="2">The sequence shown here is derived from an EMBL/GenBank/DDBJ whole genome shotgun (WGS) entry which is preliminary data.</text>
</comment>
<dbReference type="RefSeq" id="WP_028106486.1">
    <property type="nucleotide sequence ID" value="NZ_LVVL01000001.1"/>
</dbReference>
<keyword evidence="3" id="KW-1185">Reference proteome</keyword>
<feature type="domain" description="Knr4/Smi1-like" evidence="1">
    <location>
        <begin position="16"/>
        <end position="59"/>
    </location>
</feature>
<dbReference type="Gene3D" id="3.40.1580.10">
    <property type="entry name" value="SMI1/KNR4-like"/>
    <property type="match status" value="1"/>
</dbReference>
<protein>
    <recommendedName>
        <fullName evidence="1">Knr4/Smi1-like domain-containing protein</fullName>
    </recommendedName>
</protein>
<dbReference type="InterPro" id="IPR037883">
    <property type="entry name" value="Knr4/Smi1-like_sf"/>
</dbReference>
<sequence>MSKLIKRLHPDSKMPGVSAVELRKAERALGVLFPYEYKDLFLQTNGAQFGEWSLYPVPTRRTVSMNEGIENQTFKTKRAKYFLY</sequence>
<name>A0ABX2VCL2_9BACL</name>
<reference evidence="2 3" key="1">
    <citation type="submission" date="2016-03" db="EMBL/GenBank/DDBJ databases">
        <authorList>
            <person name="Cho S.-Y."/>
            <person name="Lim S."/>
            <person name="Kim H."/>
            <person name="Soh E.H."/>
            <person name="Moon J.S."/>
        </authorList>
    </citation>
    <scope>NUCLEOTIDE SEQUENCE [LARGE SCALE GENOMIC DNA]</scope>
    <source>
        <strain evidence="2 3">KCTC 3810</strain>
    </source>
</reference>
<dbReference type="InterPro" id="IPR018958">
    <property type="entry name" value="Knr4/Smi1-like_dom"/>
</dbReference>
<accession>A0ABX2VCL2</accession>
<gene>
    <name evidence="2" type="ORF">A3783_06990</name>
</gene>
<evidence type="ECO:0000259" key="1">
    <source>
        <dbReference type="Pfam" id="PF09346"/>
    </source>
</evidence>
<evidence type="ECO:0000313" key="3">
    <source>
        <dbReference type="Proteomes" id="UP000078447"/>
    </source>
</evidence>
<evidence type="ECO:0000313" key="2">
    <source>
        <dbReference type="EMBL" id="OAN15673.1"/>
    </source>
</evidence>
<dbReference type="EMBL" id="LVVL01000001">
    <property type="protein sequence ID" value="OAN15673.1"/>
    <property type="molecule type" value="Genomic_DNA"/>
</dbReference>
<dbReference type="Pfam" id="PF09346">
    <property type="entry name" value="SMI1_KNR4"/>
    <property type="match status" value="1"/>
</dbReference>
<dbReference type="Proteomes" id="UP000078447">
    <property type="component" value="Unassembled WGS sequence"/>
</dbReference>
<proteinExistence type="predicted"/>
<dbReference type="SUPFAM" id="SSF160631">
    <property type="entry name" value="SMI1/KNR4-like"/>
    <property type="match status" value="1"/>
</dbReference>
<organism evidence="2 3">
    <name type="scientific">Exiguobacterium undae</name>
    <dbReference type="NCBI Taxonomy" id="169177"/>
    <lineage>
        <taxon>Bacteria</taxon>
        <taxon>Bacillati</taxon>
        <taxon>Bacillota</taxon>
        <taxon>Bacilli</taxon>
        <taxon>Bacillales</taxon>
        <taxon>Bacillales Family XII. Incertae Sedis</taxon>
        <taxon>Exiguobacterium</taxon>
    </lineage>
</organism>